<dbReference type="PROSITE" id="PS50928">
    <property type="entry name" value="ABC_TM1"/>
    <property type="match status" value="1"/>
</dbReference>
<evidence type="ECO:0000313" key="10">
    <source>
        <dbReference type="Proteomes" id="UP000593601"/>
    </source>
</evidence>
<name>A0A7M2RHC4_9FIRM</name>
<dbReference type="InterPro" id="IPR035906">
    <property type="entry name" value="MetI-like_sf"/>
</dbReference>
<keyword evidence="10" id="KW-1185">Reference proteome</keyword>
<dbReference type="KEGG" id="bliq:INP51_12105"/>
<evidence type="ECO:0000256" key="7">
    <source>
        <dbReference type="RuleBase" id="RU363032"/>
    </source>
</evidence>
<protein>
    <submittedName>
        <fullName evidence="9">Sugar ABC transporter permease</fullName>
    </submittedName>
</protein>
<evidence type="ECO:0000313" key="9">
    <source>
        <dbReference type="EMBL" id="QOV18740.1"/>
    </source>
</evidence>
<dbReference type="RefSeq" id="WP_193735102.1">
    <property type="nucleotide sequence ID" value="NZ_CP063304.1"/>
</dbReference>
<evidence type="ECO:0000256" key="1">
    <source>
        <dbReference type="ARBA" id="ARBA00004651"/>
    </source>
</evidence>
<evidence type="ECO:0000256" key="4">
    <source>
        <dbReference type="ARBA" id="ARBA00022692"/>
    </source>
</evidence>
<comment type="similarity">
    <text evidence="7">Belongs to the binding-protein-dependent transport system permease family.</text>
</comment>
<gene>
    <name evidence="9" type="ORF">INP51_12105</name>
</gene>
<proteinExistence type="inferred from homology"/>
<reference evidence="9 10" key="1">
    <citation type="submission" date="2020-10" db="EMBL/GenBank/DDBJ databases">
        <title>Blautia liquoris sp.nov., isolated from the mud in a fermentation cellar used for the production of Chinese strong-flavoured liquor.</title>
        <authorList>
            <person name="Lu L."/>
        </authorList>
    </citation>
    <scope>NUCLEOTIDE SEQUENCE [LARGE SCALE GENOMIC DNA]</scope>
    <source>
        <strain evidence="9 10">LZLJ-3</strain>
    </source>
</reference>
<feature type="transmembrane region" description="Helical" evidence="7">
    <location>
        <begin position="12"/>
        <end position="33"/>
    </location>
</feature>
<keyword evidence="3" id="KW-1003">Cell membrane</keyword>
<dbReference type="PANTHER" id="PTHR30193:SF37">
    <property type="entry name" value="INNER MEMBRANE ABC TRANSPORTER PERMEASE PROTEIN YCJO"/>
    <property type="match status" value="1"/>
</dbReference>
<evidence type="ECO:0000256" key="2">
    <source>
        <dbReference type="ARBA" id="ARBA00022448"/>
    </source>
</evidence>
<keyword evidence="6 7" id="KW-0472">Membrane</keyword>
<feature type="transmembrane region" description="Helical" evidence="7">
    <location>
        <begin position="105"/>
        <end position="125"/>
    </location>
</feature>
<organism evidence="9 10">
    <name type="scientific">Blautia liquoris</name>
    <dbReference type="NCBI Taxonomy" id="2779518"/>
    <lineage>
        <taxon>Bacteria</taxon>
        <taxon>Bacillati</taxon>
        <taxon>Bacillota</taxon>
        <taxon>Clostridia</taxon>
        <taxon>Lachnospirales</taxon>
        <taxon>Lachnospiraceae</taxon>
        <taxon>Blautia</taxon>
    </lineage>
</organism>
<evidence type="ECO:0000259" key="8">
    <source>
        <dbReference type="PROSITE" id="PS50928"/>
    </source>
</evidence>
<accession>A0A7M2RHC4</accession>
<feature type="transmembrane region" description="Helical" evidence="7">
    <location>
        <begin position="72"/>
        <end position="93"/>
    </location>
</feature>
<dbReference type="PANTHER" id="PTHR30193">
    <property type="entry name" value="ABC TRANSPORTER PERMEASE PROTEIN"/>
    <property type="match status" value="1"/>
</dbReference>
<feature type="transmembrane region" description="Helical" evidence="7">
    <location>
        <begin position="155"/>
        <end position="176"/>
    </location>
</feature>
<dbReference type="CDD" id="cd06261">
    <property type="entry name" value="TM_PBP2"/>
    <property type="match status" value="1"/>
</dbReference>
<feature type="domain" description="ABC transmembrane type-1" evidence="8">
    <location>
        <begin position="66"/>
        <end position="281"/>
    </location>
</feature>
<keyword evidence="5 7" id="KW-1133">Transmembrane helix</keyword>
<evidence type="ECO:0000256" key="6">
    <source>
        <dbReference type="ARBA" id="ARBA00023136"/>
    </source>
</evidence>
<keyword evidence="4 7" id="KW-0812">Transmembrane</keyword>
<dbReference type="InterPro" id="IPR000515">
    <property type="entry name" value="MetI-like"/>
</dbReference>
<dbReference type="Gene3D" id="1.10.3720.10">
    <property type="entry name" value="MetI-like"/>
    <property type="match status" value="1"/>
</dbReference>
<dbReference type="Proteomes" id="UP000593601">
    <property type="component" value="Chromosome"/>
</dbReference>
<feature type="transmembrane region" description="Helical" evidence="7">
    <location>
        <begin position="208"/>
        <end position="228"/>
    </location>
</feature>
<dbReference type="AlphaFoldDB" id="A0A7M2RHC4"/>
<dbReference type="Pfam" id="PF00528">
    <property type="entry name" value="BPD_transp_1"/>
    <property type="match status" value="1"/>
</dbReference>
<evidence type="ECO:0000256" key="3">
    <source>
        <dbReference type="ARBA" id="ARBA00022475"/>
    </source>
</evidence>
<dbReference type="SUPFAM" id="SSF161098">
    <property type="entry name" value="MetI-like"/>
    <property type="match status" value="1"/>
</dbReference>
<comment type="subcellular location">
    <subcellularLocation>
        <location evidence="1 7">Cell membrane</location>
        <topology evidence="1 7">Multi-pass membrane protein</topology>
    </subcellularLocation>
</comment>
<dbReference type="EMBL" id="CP063304">
    <property type="protein sequence ID" value="QOV18740.1"/>
    <property type="molecule type" value="Genomic_DNA"/>
</dbReference>
<keyword evidence="2 7" id="KW-0813">Transport</keyword>
<dbReference type="InterPro" id="IPR051393">
    <property type="entry name" value="ABC_transporter_permease"/>
</dbReference>
<dbReference type="GO" id="GO:0005886">
    <property type="term" value="C:plasma membrane"/>
    <property type="evidence" value="ECO:0007669"/>
    <property type="project" value="UniProtKB-SubCell"/>
</dbReference>
<sequence>MKNVKMRIRLFYMLPAMAFFIGLVIIPVGMSLYNSFFEWNGINTKIFIGLGNFKELIKDKQISGALINTLKLTFASTFFQLPIGMVIALLVTGKKTKFKGLFQSVYFLPVILSSSIVGILWTQIYEPNLGLVNLLLEKLGLERFQHAWLGEPQTALYAVIFVMLWFYVGNYVLIYYGALESIPSDILEYSELDGVPPVTKFFKIQLPLIWPTIQLTTMLVVVNSLRYFDLIYIMTKGGPNHSTDVLATVIVREAFDSMRFGYGSAISMFLFLLGTIFIVIINRLMKKESVY</sequence>
<evidence type="ECO:0000256" key="5">
    <source>
        <dbReference type="ARBA" id="ARBA00022989"/>
    </source>
</evidence>
<dbReference type="GO" id="GO:0055085">
    <property type="term" value="P:transmembrane transport"/>
    <property type="evidence" value="ECO:0007669"/>
    <property type="project" value="InterPro"/>
</dbReference>
<feature type="transmembrane region" description="Helical" evidence="7">
    <location>
        <begin position="260"/>
        <end position="281"/>
    </location>
</feature>